<name>D0R4A6_LACJF</name>
<dbReference type="KEGG" id="ljf:FI9785_1053"/>
<proteinExistence type="predicted"/>
<dbReference type="AlphaFoldDB" id="D0R4A6"/>
<dbReference type="RefSeq" id="WP_012846210.1">
    <property type="nucleotide sequence ID" value="NC_013504.1"/>
</dbReference>
<sequence length="55" mass="6158">MKIIRKTIKLFLLLDLVSVGVNTYRNNPTVRMATNDSISTLKEKISALDASTLIH</sequence>
<reference evidence="1 2" key="1">
    <citation type="journal article" date="2009" name="J. Bacteriol.">
        <title>Complete genome sequence of Lactobacillus johnsonii FI9785, a competitive exclusion agent against pathogens in poultry.</title>
        <authorList>
            <person name="Wegmann U."/>
            <person name="Overweg K."/>
            <person name="Horn N."/>
            <person name="Goesmann A."/>
            <person name="Narbad A."/>
            <person name="Gasson M.J."/>
            <person name="Shearman C."/>
        </authorList>
    </citation>
    <scope>NUCLEOTIDE SEQUENCE [LARGE SCALE GENOMIC DNA]</scope>
    <source>
        <strain evidence="1 2">FI9785</strain>
    </source>
</reference>
<dbReference type="Proteomes" id="UP000002627">
    <property type="component" value="Chromosome"/>
</dbReference>
<evidence type="ECO:0000313" key="2">
    <source>
        <dbReference type="Proteomes" id="UP000002627"/>
    </source>
</evidence>
<dbReference type="EMBL" id="FN298497">
    <property type="protein sequence ID" value="CAX66919.1"/>
    <property type="molecule type" value="Genomic_DNA"/>
</dbReference>
<keyword evidence="2" id="KW-1185">Reference proteome</keyword>
<protein>
    <submittedName>
        <fullName evidence="1">Uncharacterized protein</fullName>
    </submittedName>
</protein>
<evidence type="ECO:0000313" key="1">
    <source>
        <dbReference type="EMBL" id="CAX66919.1"/>
    </source>
</evidence>
<accession>D0R4A6</accession>
<gene>
    <name evidence="1" type="ordered locus">FI9785_1053</name>
</gene>
<dbReference type="HOGENOM" id="CLU_3026568_0_0_9"/>
<organism evidence="1 2">
    <name type="scientific">Lactobacillus johnsonii (strain FI9785)</name>
    <dbReference type="NCBI Taxonomy" id="633699"/>
    <lineage>
        <taxon>Bacteria</taxon>
        <taxon>Bacillati</taxon>
        <taxon>Bacillota</taxon>
        <taxon>Bacilli</taxon>
        <taxon>Lactobacillales</taxon>
        <taxon>Lactobacillaceae</taxon>
        <taxon>Lactobacillus</taxon>
    </lineage>
</organism>